<accession>A0AA40J954</accession>
<evidence type="ECO:0000313" key="1">
    <source>
        <dbReference type="EMBL" id="KGX06375.1"/>
    </source>
</evidence>
<comment type="caution">
    <text evidence="1">The sequence shown here is derived from an EMBL/GenBank/DDBJ whole genome shotgun (WGS) entry which is preliminary data.</text>
</comment>
<dbReference type="RefSeq" id="WP_239696352.1">
    <property type="nucleotide sequence ID" value="NZ_JAGGBH010000066.1"/>
</dbReference>
<proteinExistence type="predicted"/>
<organism evidence="1 2">
    <name type="scientific">Burkholderia pseudomallei</name>
    <name type="common">Pseudomonas pseudomallei</name>
    <dbReference type="NCBI Taxonomy" id="28450"/>
    <lineage>
        <taxon>Bacteria</taxon>
        <taxon>Pseudomonadati</taxon>
        <taxon>Pseudomonadota</taxon>
        <taxon>Betaproteobacteria</taxon>
        <taxon>Burkholderiales</taxon>
        <taxon>Burkholderiaceae</taxon>
        <taxon>Burkholderia</taxon>
        <taxon>pseudomallei group</taxon>
    </lineage>
</organism>
<dbReference type="Proteomes" id="UP000030475">
    <property type="component" value="Unassembled WGS sequence"/>
</dbReference>
<dbReference type="AlphaFoldDB" id="A0AA40J954"/>
<protein>
    <submittedName>
        <fullName evidence="1">Gp44 domain protein</fullName>
    </submittedName>
</protein>
<sequence length="157" mass="17111">MKKSTNASTEAQLITPAALTDEQRGLIERAEDRLRGRGAEDADAANGLLEVLIAHPARPIAHDEAAQPEKSCADAPYGNAEKAEDMRMIKLVLDDYTRNGIATMTESEKVSYLSASLLSAYQLLRSVVGDEWVMGWLEAALHEVMTTPCAVEIRKPS</sequence>
<gene>
    <name evidence="1" type="ORF">Y036_637</name>
</gene>
<reference evidence="1 2" key="1">
    <citation type="submission" date="2014-08" db="EMBL/GenBank/DDBJ databases">
        <authorList>
            <person name="Bunnell A."/>
            <person name="Chain P.S."/>
            <person name="Chertkov O."/>
            <person name="Currie B.J."/>
            <person name="Daligault H.E."/>
            <person name="Davenport K.W."/>
            <person name="Davis C."/>
            <person name="Gleasner C.D."/>
            <person name="Johnson S.L."/>
            <person name="Kaestli M."/>
            <person name="Koren S."/>
            <person name="Kunde Y.A."/>
            <person name="Mayo M."/>
            <person name="McMurry K.K."/>
            <person name="Price E.P."/>
            <person name="Reitenga K.G."/>
            <person name="Robison R."/>
            <person name="Rosovitz M.J."/>
            <person name="Sarovich D.S."/>
            <person name="Teshima H."/>
        </authorList>
    </citation>
    <scope>NUCLEOTIDE SEQUENCE [LARGE SCALE GENOMIC DNA]</scope>
    <source>
        <strain evidence="1 2">MSHR44</strain>
    </source>
</reference>
<dbReference type="EMBL" id="JQIM01000010">
    <property type="protein sequence ID" value="KGX06375.1"/>
    <property type="molecule type" value="Genomic_DNA"/>
</dbReference>
<name>A0AA40J954_BURPE</name>
<evidence type="ECO:0000313" key="2">
    <source>
        <dbReference type="Proteomes" id="UP000030475"/>
    </source>
</evidence>